<protein>
    <submittedName>
        <fullName evidence="2">Uncharacterized protein</fullName>
    </submittedName>
</protein>
<reference evidence="2" key="1">
    <citation type="submission" date="2014-09" db="EMBL/GenBank/DDBJ databases">
        <authorList>
            <person name="Magalhaes I.L.F."/>
            <person name="Oliveira U."/>
            <person name="Santos F.R."/>
            <person name="Vidigal T.H.D.A."/>
            <person name="Brescovit A.D."/>
            <person name="Santos A.J."/>
        </authorList>
    </citation>
    <scope>NUCLEOTIDE SEQUENCE</scope>
    <source>
        <tissue evidence="2">Shoot tissue taken approximately 20 cm above the soil surface</tissue>
    </source>
</reference>
<reference evidence="2" key="2">
    <citation type="journal article" date="2015" name="Data Brief">
        <title>Shoot transcriptome of the giant reed, Arundo donax.</title>
        <authorList>
            <person name="Barrero R.A."/>
            <person name="Guerrero F.D."/>
            <person name="Moolhuijzen P."/>
            <person name="Goolsby J.A."/>
            <person name="Tidwell J."/>
            <person name="Bellgard S.E."/>
            <person name="Bellgard M.I."/>
        </authorList>
    </citation>
    <scope>NUCLEOTIDE SEQUENCE</scope>
    <source>
        <tissue evidence="2">Shoot tissue taken approximately 20 cm above the soil surface</tissue>
    </source>
</reference>
<name>A0A0A9GXT2_ARUDO</name>
<proteinExistence type="predicted"/>
<dbReference type="EMBL" id="GBRH01170500">
    <property type="protein sequence ID" value="JAE27396.1"/>
    <property type="molecule type" value="Transcribed_RNA"/>
</dbReference>
<dbReference type="AlphaFoldDB" id="A0A0A9GXT2"/>
<sequence length="60" mass="7085">MHMLGNRSPNKRKALYCRVSLHKNLVEQTMRQIYSMVRLKKKHRMRLTRGGGSHGKHSKL</sequence>
<feature type="region of interest" description="Disordered" evidence="1">
    <location>
        <begin position="40"/>
        <end position="60"/>
    </location>
</feature>
<organism evidence="2">
    <name type="scientific">Arundo donax</name>
    <name type="common">Giant reed</name>
    <name type="synonym">Donax arundinaceus</name>
    <dbReference type="NCBI Taxonomy" id="35708"/>
    <lineage>
        <taxon>Eukaryota</taxon>
        <taxon>Viridiplantae</taxon>
        <taxon>Streptophyta</taxon>
        <taxon>Embryophyta</taxon>
        <taxon>Tracheophyta</taxon>
        <taxon>Spermatophyta</taxon>
        <taxon>Magnoliopsida</taxon>
        <taxon>Liliopsida</taxon>
        <taxon>Poales</taxon>
        <taxon>Poaceae</taxon>
        <taxon>PACMAD clade</taxon>
        <taxon>Arundinoideae</taxon>
        <taxon>Arundineae</taxon>
        <taxon>Arundo</taxon>
    </lineage>
</organism>
<evidence type="ECO:0000313" key="2">
    <source>
        <dbReference type="EMBL" id="JAE27396.1"/>
    </source>
</evidence>
<accession>A0A0A9GXT2</accession>
<evidence type="ECO:0000256" key="1">
    <source>
        <dbReference type="SAM" id="MobiDB-lite"/>
    </source>
</evidence>